<name>A0A4V6DXI6_9PEZI</name>
<dbReference type="Proteomes" id="UP000308133">
    <property type="component" value="Unassembled WGS sequence"/>
</dbReference>
<dbReference type="EMBL" id="PTQR01000028">
    <property type="protein sequence ID" value="TKX25502.1"/>
    <property type="molecule type" value="Genomic_DNA"/>
</dbReference>
<evidence type="ECO:0000313" key="1">
    <source>
        <dbReference type="EMBL" id="TKX25502.1"/>
    </source>
</evidence>
<gene>
    <name evidence="1" type="ORF">C1H76_2152</name>
</gene>
<sequence>MSSSPSCFLPTPLATSPSHGKFPTGQSVNAFERSSTSLPVVYYLDMSDLKLIASTEKGSAVVGITSITPAPNPQGLGFFDFPLEIRSMIYNALLDEAFHNVLPQMDDALYVTSLFILSFGDDAVSVPALRHVLSRFQQKFIHWQWLVA</sequence>
<organism evidence="1 2">
    <name type="scientific">Elsinoe australis</name>
    <dbReference type="NCBI Taxonomy" id="40998"/>
    <lineage>
        <taxon>Eukaryota</taxon>
        <taxon>Fungi</taxon>
        <taxon>Dikarya</taxon>
        <taxon>Ascomycota</taxon>
        <taxon>Pezizomycotina</taxon>
        <taxon>Dothideomycetes</taxon>
        <taxon>Dothideomycetidae</taxon>
        <taxon>Myriangiales</taxon>
        <taxon>Elsinoaceae</taxon>
        <taxon>Elsinoe</taxon>
    </lineage>
</organism>
<dbReference type="AlphaFoldDB" id="A0A4V6DXI6"/>
<comment type="caution">
    <text evidence="1">The sequence shown here is derived from an EMBL/GenBank/DDBJ whole genome shotgun (WGS) entry which is preliminary data.</text>
</comment>
<protein>
    <submittedName>
        <fullName evidence="1">Uncharacterized protein</fullName>
    </submittedName>
</protein>
<reference evidence="1 2" key="1">
    <citation type="submission" date="2018-02" db="EMBL/GenBank/DDBJ databases">
        <title>Draft genome sequences of Elsinoe sp., causing black scab on jojoba.</title>
        <authorList>
            <person name="Stodart B."/>
            <person name="Jeffress S."/>
            <person name="Ash G."/>
            <person name="Arun Chinnappa K."/>
        </authorList>
    </citation>
    <scope>NUCLEOTIDE SEQUENCE [LARGE SCALE GENOMIC DNA]</scope>
    <source>
        <strain evidence="1 2">Hillstone_2</strain>
    </source>
</reference>
<evidence type="ECO:0000313" key="2">
    <source>
        <dbReference type="Proteomes" id="UP000308133"/>
    </source>
</evidence>
<proteinExistence type="predicted"/>
<accession>A0A4V6DXI6</accession>